<reference evidence="2" key="1">
    <citation type="submission" date="2009-05" db="EMBL/GenBank/DDBJ databases">
        <title>The genome sequence of Ajellomyces capsulatus strain H143.</title>
        <authorList>
            <person name="Champion M."/>
            <person name="Cuomo C.A."/>
            <person name="Ma L.-J."/>
            <person name="Henn M.R."/>
            <person name="Sil A."/>
            <person name="Goldman B."/>
            <person name="Young S.K."/>
            <person name="Kodira C.D."/>
            <person name="Zeng Q."/>
            <person name="Koehrsen M."/>
            <person name="Alvarado L."/>
            <person name="Berlin A.M."/>
            <person name="Borenstein D."/>
            <person name="Chen Z."/>
            <person name="Engels R."/>
            <person name="Freedman E."/>
            <person name="Gellesch M."/>
            <person name="Goldberg J."/>
            <person name="Griggs A."/>
            <person name="Gujja S."/>
            <person name="Heiman D.I."/>
            <person name="Hepburn T.A."/>
            <person name="Howarth C."/>
            <person name="Jen D."/>
            <person name="Larson L."/>
            <person name="Lewis B."/>
            <person name="Mehta T."/>
            <person name="Park D."/>
            <person name="Pearson M."/>
            <person name="Roberts A."/>
            <person name="Saif S."/>
            <person name="Shea T.D."/>
            <person name="Shenoy N."/>
            <person name="Sisk P."/>
            <person name="Stolte C."/>
            <person name="Sykes S."/>
            <person name="Walk T."/>
            <person name="White J."/>
            <person name="Yandava C."/>
            <person name="Klein B."/>
            <person name="McEwen J.G."/>
            <person name="Puccia R."/>
            <person name="Goldman G.H."/>
            <person name="Felipe M.S."/>
            <person name="Nino-Vega G."/>
            <person name="San-Blas G."/>
            <person name="Taylor J.W."/>
            <person name="Mendoza L."/>
            <person name="Galagan J.E."/>
            <person name="Nusbaum C."/>
            <person name="Birren B.W."/>
        </authorList>
    </citation>
    <scope>NUCLEOTIDE SEQUENCE [LARGE SCALE GENOMIC DNA]</scope>
    <source>
        <strain evidence="2">H143</strain>
    </source>
</reference>
<evidence type="ECO:0000313" key="1">
    <source>
        <dbReference type="EMBL" id="EER38241.1"/>
    </source>
</evidence>
<evidence type="ECO:0000313" key="2">
    <source>
        <dbReference type="Proteomes" id="UP000002624"/>
    </source>
</evidence>
<proteinExistence type="predicted"/>
<dbReference type="HOGENOM" id="CLU_2132830_0_0_1"/>
<gene>
    <name evidence="1" type="ORF">HCDG_07976</name>
</gene>
<name>C6HP45_AJECH</name>
<dbReference type="OMA" id="FETTYAH"/>
<dbReference type="VEuPathDB" id="FungiDB:HCDG_07976"/>
<sequence>MHPITNTLSTRAGLDAFETTYAHLPITSGAYFAPGKSGAGKRANFGSATAIAMVDHNAIGIRRADVSGVGLSVALRKGAVGECGFSGVVAALKYVPGRYSHSMAEGREEQEER</sequence>
<organism evidence="1 2">
    <name type="scientific">Ajellomyces capsulatus (strain H143)</name>
    <name type="common">Darling's disease fungus</name>
    <name type="synonym">Histoplasma capsulatum</name>
    <dbReference type="NCBI Taxonomy" id="544712"/>
    <lineage>
        <taxon>Eukaryota</taxon>
        <taxon>Fungi</taxon>
        <taxon>Dikarya</taxon>
        <taxon>Ascomycota</taxon>
        <taxon>Pezizomycotina</taxon>
        <taxon>Eurotiomycetes</taxon>
        <taxon>Eurotiomycetidae</taxon>
        <taxon>Onygenales</taxon>
        <taxon>Ajellomycetaceae</taxon>
        <taxon>Histoplasma</taxon>
    </lineage>
</organism>
<dbReference type="Proteomes" id="UP000002624">
    <property type="component" value="Unassembled WGS sequence"/>
</dbReference>
<accession>C6HP45</accession>
<dbReference type="AlphaFoldDB" id="C6HP45"/>
<dbReference type="EMBL" id="GG692432">
    <property type="protein sequence ID" value="EER38241.1"/>
    <property type="molecule type" value="Genomic_DNA"/>
</dbReference>
<protein>
    <submittedName>
        <fullName evidence="1">Uncharacterized protein</fullName>
    </submittedName>
</protein>